<keyword evidence="9" id="KW-0489">Methyltransferase</keyword>
<dbReference type="GO" id="GO:0032259">
    <property type="term" value="P:methylation"/>
    <property type="evidence" value="ECO:0007669"/>
    <property type="project" value="UniProtKB-KW"/>
</dbReference>
<feature type="transmembrane region" description="Helical" evidence="10">
    <location>
        <begin position="79"/>
        <end position="112"/>
    </location>
</feature>
<protein>
    <recommendedName>
        <fullName evidence="9">Prepilin leader peptidase/N-methyltransferase</fullName>
        <ecNumber evidence="9">2.1.1.-</ecNumber>
        <ecNumber evidence="9">3.4.23.43</ecNumber>
    </recommendedName>
</protein>
<organism evidence="13 14">
    <name type="scientific">Spiribacter salinus</name>
    <dbReference type="NCBI Taxonomy" id="1335746"/>
    <lineage>
        <taxon>Bacteria</taxon>
        <taxon>Pseudomonadati</taxon>
        <taxon>Pseudomonadota</taxon>
        <taxon>Gammaproteobacteria</taxon>
        <taxon>Chromatiales</taxon>
        <taxon>Ectothiorhodospiraceae</taxon>
        <taxon>Spiribacter</taxon>
    </lineage>
</organism>
<dbReference type="GO" id="GO:0008168">
    <property type="term" value="F:methyltransferase activity"/>
    <property type="evidence" value="ECO:0007669"/>
    <property type="project" value="UniProtKB-KW"/>
</dbReference>
<dbReference type="GO" id="GO:0005886">
    <property type="term" value="C:plasma membrane"/>
    <property type="evidence" value="ECO:0007669"/>
    <property type="project" value="UniProtKB-SubCell"/>
</dbReference>
<dbReference type="GO" id="GO:0006465">
    <property type="term" value="P:signal peptide processing"/>
    <property type="evidence" value="ECO:0007669"/>
    <property type="project" value="TreeGrafter"/>
</dbReference>
<comment type="function">
    <text evidence="9">Plays an essential role in type IV pili and type II pseudopili formation by proteolytically removing the leader sequence from substrate proteins and subsequently monomethylating the alpha-amino group of the newly exposed N-terminal phenylalanine.</text>
</comment>
<dbReference type="Proteomes" id="UP000315400">
    <property type="component" value="Unassembled WGS sequence"/>
</dbReference>
<evidence type="ECO:0000259" key="11">
    <source>
        <dbReference type="Pfam" id="PF01478"/>
    </source>
</evidence>
<accession>A0A540VMY2</accession>
<dbReference type="InterPro" id="IPR010627">
    <property type="entry name" value="Prepilin_pept_A24_N"/>
</dbReference>
<dbReference type="GO" id="GO:0004190">
    <property type="term" value="F:aspartic-type endopeptidase activity"/>
    <property type="evidence" value="ECO:0007669"/>
    <property type="project" value="UniProtKB-EC"/>
</dbReference>
<proteinExistence type="inferred from homology"/>
<evidence type="ECO:0000256" key="9">
    <source>
        <dbReference type="RuleBase" id="RU003794"/>
    </source>
</evidence>
<keyword evidence="6 10" id="KW-1133">Transmembrane helix</keyword>
<evidence type="ECO:0000256" key="2">
    <source>
        <dbReference type="ARBA" id="ARBA00005801"/>
    </source>
</evidence>
<keyword evidence="9" id="KW-0808">Transferase</keyword>
<feature type="non-terminal residue" evidence="13">
    <location>
        <position position="1"/>
    </location>
</feature>
<sequence length="199" mass="20674">PILSYLRLKGHCRDCHAAISARYPITELLGAAVTVAVVLQFGVTASAAGLLIFTWWLLALAVIDFETQLLPDSLTLSGLWLGLLLSLTPAALTSPALAILSAAAGYSALWLINAGYGRLRGRDGMGFGDFKLFAMIGAWTGPEGLITTALLASLAALLVALVGLITRRLEAGQAIPFGPYLALGGWLTAMTGGVLPVLG</sequence>
<dbReference type="InterPro" id="IPR000045">
    <property type="entry name" value="Prepilin_IV_endopep_pep"/>
</dbReference>
<dbReference type="Gene3D" id="1.20.120.1220">
    <property type="match status" value="1"/>
</dbReference>
<evidence type="ECO:0000256" key="4">
    <source>
        <dbReference type="ARBA" id="ARBA00022519"/>
    </source>
</evidence>
<dbReference type="PANTHER" id="PTHR30487:SF0">
    <property type="entry name" value="PREPILIN LEADER PEPTIDASE_N-METHYLTRANSFERASE-RELATED"/>
    <property type="match status" value="1"/>
</dbReference>
<feature type="transmembrane region" description="Helical" evidence="10">
    <location>
        <begin position="146"/>
        <end position="165"/>
    </location>
</feature>
<reference evidence="13 14" key="1">
    <citation type="submission" date="2019-06" db="EMBL/GenBank/DDBJ databases">
        <title>Metagenome assembled Genome of Spiribacter salinus SL48-SHIP from the microbial mat of Salt Lake 48 (Novosibirsk region, Russia).</title>
        <authorList>
            <person name="Shipova A."/>
            <person name="Rozanov A.S."/>
            <person name="Bryanskaya A.V."/>
            <person name="Peltek S.E."/>
        </authorList>
    </citation>
    <scope>NUCLEOTIDE SEQUENCE [LARGE SCALE GENOMIC DNA]</scope>
    <source>
        <strain evidence="13">SL48-SHIP-2</strain>
    </source>
</reference>
<comment type="caution">
    <text evidence="13">The sequence shown here is derived from an EMBL/GenBank/DDBJ whole genome shotgun (WGS) entry which is preliminary data.</text>
</comment>
<dbReference type="Pfam" id="PF01478">
    <property type="entry name" value="Peptidase_A24"/>
    <property type="match status" value="1"/>
</dbReference>
<keyword evidence="4" id="KW-0997">Cell inner membrane</keyword>
<name>A0A540VMY2_9GAMM</name>
<dbReference type="STRING" id="1260251.SPISAL_03460"/>
<feature type="transmembrane region" description="Helical" evidence="10">
    <location>
        <begin position="28"/>
        <end position="59"/>
    </location>
</feature>
<dbReference type="AlphaFoldDB" id="A0A540VMY2"/>
<keyword evidence="5 9" id="KW-0812">Transmembrane</keyword>
<evidence type="ECO:0000256" key="5">
    <source>
        <dbReference type="ARBA" id="ARBA00022692"/>
    </source>
</evidence>
<feature type="domain" description="Prepilin peptidase A24 N-terminal" evidence="12">
    <location>
        <begin position="1"/>
        <end position="41"/>
    </location>
</feature>
<dbReference type="EMBL" id="VIFK01000280">
    <property type="protein sequence ID" value="TQE98102.1"/>
    <property type="molecule type" value="Genomic_DNA"/>
</dbReference>
<evidence type="ECO:0000256" key="6">
    <source>
        <dbReference type="ARBA" id="ARBA00022989"/>
    </source>
</evidence>
<feature type="domain" description="Prepilin type IV endopeptidase peptidase" evidence="11">
    <location>
        <begin position="51"/>
        <end position="161"/>
    </location>
</feature>
<feature type="transmembrane region" description="Helical" evidence="10">
    <location>
        <begin position="177"/>
        <end position="198"/>
    </location>
</feature>
<evidence type="ECO:0000259" key="12">
    <source>
        <dbReference type="Pfam" id="PF06750"/>
    </source>
</evidence>
<keyword evidence="3" id="KW-1003">Cell membrane</keyword>
<comment type="similarity">
    <text evidence="2 8">Belongs to the peptidase A24 family.</text>
</comment>
<comment type="subcellular location">
    <subcellularLocation>
        <location evidence="1">Cell inner membrane</location>
        <topology evidence="1">Multi-pass membrane protein</topology>
    </subcellularLocation>
    <subcellularLocation>
        <location evidence="9">Cell membrane</location>
        <topology evidence="9">Multi-pass membrane protein</topology>
    </subcellularLocation>
</comment>
<dbReference type="PRINTS" id="PR00864">
    <property type="entry name" value="PREPILNPTASE"/>
</dbReference>
<evidence type="ECO:0000256" key="7">
    <source>
        <dbReference type="ARBA" id="ARBA00023136"/>
    </source>
</evidence>
<dbReference type="Pfam" id="PF06750">
    <property type="entry name" value="A24_N_bact"/>
    <property type="match status" value="1"/>
</dbReference>
<evidence type="ECO:0000256" key="10">
    <source>
        <dbReference type="SAM" id="Phobius"/>
    </source>
</evidence>
<keyword evidence="9" id="KW-0511">Multifunctional enzyme</keyword>
<keyword evidence="9" id="KW-0378">Hydrolase</keyword>
<dbReference type="InterPro" id="IPR050882">
    <property type="entry name" value="Prepilin_peptidase/N-MTase"/>
</dbReference>
<keyword evidence="7 10" id="KW-0472">Membrane</keyword>
<evidence type="ECO:0000313" key="14">
    <source>
        <dbReference type="Proteomes" id="UP000315400"/>
    </source>
</evidence>
<dbReference type="EC" id="3.4.23.43" evidence="9"/>
<evidence type="ECO:0000256" key="1">
    <source>
        <dbReference type="ARBA" id="ARBA00004429"/>
    </source>
</evidence>
<evidence type="ECO:0000256" key="8">
    <source>
        <dbReference type="RuleBase" id="RU003793"/>
    </source>
</evidence>
<evidence type="ECO:0000313" key="13">
    <source>
        <dbReference type="EMBL" id="TQE98102.1"/>
    </source>
</evidence>
<comment type="catalytic activity">
    <reaction evidence="9">
        <text>Typically cleaves a -Gly-|-Phe- bond to release an N-terminal, basic peptide of 5-8 residues from type IV prepilin, and then N-methylates the new N-terminal amino group, the methyl donor being S-adenosyl-L-methionine.</text>
        <dbReference type="EC" id="3.4.23.43"/>
    </reaction>
</comment>
<gene>
    <name evidence="13" type="ORF">FKY71_15570</name>
</gene>
<dbReference type="EC" id="2.1.1.-" evidence="9"/>
<evidence type="ECO:0000256" key="3">
    <source>
        <dbReference type="ARBA" id="ARBA00022475"/>
    </source>
</evidence>
<dbReference type="InterPro" id="IPR014032">
    <property type="entry name" value="Peptidase_A24A_bac"/>
</dbReference>
<dbReference type="PANTHER" id="PTHR30487">
    <property type="entry name" value="TYPE 4 PREPILIN-LIKE PROTEINS LEADER PEPTIDE-PROCESSING ENZYME"/>
    <property type="match status" value="1"/>
</dbReference>
<keyword evidence="9" id="KW-0645">Protease</keyword>